<reference evidence="2" key="1">
    <citation type="submission" date="2023-05" db="EMBL/GenBank/DDBJ databases">
        <title>Anaerotaeda fermentans gen. nov., sp. nov., a novel anaerobic planctomycete of the new family within the order Sedimentisphaerales isolated from Taman Peninsula, Russia.</title>
        <authorList>
            <person name="Khomyakova M.A."/>
            <person name="Merkel A.Y."/>
            <person name="Slobodkin A.I."/>
        </authorList>
    </citation>
    <scope>NUCLEOTIDE SEQUENCE</scope>
    <source>
        <strain evidence="2">M17dextr</strain>
    </source>
</reference>
<sequence>MELKNVREWAKGKPPELAFMSVGVALIPDLIYGVPTDTYTGSHTLPALRVPDIEQWKKLYVKPKEMLRGCFQFLGPPALEGFEHGQFLTSLFRVVSSYVVDGNRIALQELKRPSVPPDQFKRGLYAYLFSRLEVFAFEHAWARTIGDSAECQDSPNLPIEVVFCLRTWVFCWVVHKRSFWSLYQNARHGDIEALEKLVIVDRNILSERRIAKWWARICEDNESEEFERIHRALGKCPDLIRYEMPQAKIAAAGLIAKMSEAKNHPLSASEIGELFDALARDLAPEGQVVHKDPDVDRKSSQWRKAVARQKDKWSESPFFSSSQ</sequence>
<protein>
    <submittedName>
        <fullName evidence="2">Uncharacterized protein</fullName>
    </submittedName>
</protein>
<proteinExistence type="predicted"/>
<evidence type="ECO:0000256" key="1">
    <source>
        <dbReference type="SAM" id="MobiDB-lite"/>
    </source>
</evidence>
<name>A0AAW6TV70_9BACT</name>
<dbReference type="EMBL" id="JASCXX010000010">
    <property type="protein sequence ID" value="MDI6449475.1"/>
    <property type="molecule type" value="Genomic_DNA"/>
</dbReference>
<evidence type="ECO:0000313" key="2">
    <source>
        <dbReference type="EMBL" id="MDI6449475.1"/>
    </source>
</evidence>
<evidence type="ECO:0000313" key="3">
    <source>
        <dbReference type="Proteomes" id="UP001431776"/>
    </source>
</evidence>
<keyword evidence="3" id="KW-1185">Reference proteome</keyword>
<dbReference type="RefSeq" id="WP_349244880.1">
    <property type="nucleotide sequence ID" value="NZ_JASCXX010000010.1"/>
</dbReference>
<accession>A0AAW6TV70</accession>
<dbReference type="AlphaFoldDB" id="A0AAW6TV70"/>
<feature type="compositionally biased region" description="Basic and acidic residues" evidence="1">
    <location>
        <begin position="289"/>
        <end position="299"/>
    </location>
</feature>
<gene>
    <name evidence="2" type="ORF">QJ522_10520</name>
</gene>
<comment type="caution">
    <text evidence="2">The sequence shown here is derived from an EMBL/GenBank/DDBJ whole genome shotgun (WGS) entry which is preliminary data.</text>
</comment>
<feature type="region of interest" description="Disordered" evidence="1">
    <location>
        <begin position="289"/>
        <end position="323"/>
    </location>
</feature>
<dbReference type="Proteomes" id="UP001431776">
    <property type="component" value="Unassembled WGS sequence"/>
</dbReference>
<organism evidence="2 3">
    <name type="scientific">Anaerobaca lacustris</name>
    <dbReference type="NCBI Taxonomy" id="3044600"/>
    <lineage>
        <taxon>Bacteria</taxon>
        <taxon>Pseudomonadati</taxon>
        <taxon>Planctomycetota</taxon>
        <taxon>Phycisphaerae</taxon>
        <taxon>Sedimentisphaerales</taxon>
        <taxon>Anaerobacaceae</taxon>
        <taxon>Anaerobaca</taxon>
    </lineage>
</organism>